<protein>
    <submittedName>
        <fullName evidence="2">Uncharacterized protein</fullName>
    </submittedName>
</protein>
<evidence type="ECO:0000313" key="2">
    <source>
        <dbReference type="EMBL" id="MCD7451207.1"/>
    </source>
</evidence>
<evidence type="ECO:0000313" key="3">
    <source>
        <dbReference type="Proteomes" id="UP000823775"/>
    </source>
</evidence>
<keyword evidence="3" id="KW-1185">Reference proteome</keyword>
<accession>A0ABS8RX82</accession>
<organism evidence="2 3">
    <name type="scientific">Datura stramonium</name>
    <name type="common">Jimsonweed</name>
    <name type="synonym">Common thornapple</name>
    <dbReference type="NCBI Taxonomy" id="4076"/>
    <lineage>
        <taxon>Eukaryota</taxon>
        <taxon>Viridiplantae</taxon>
        <taxon>Streptophyta</taxon>
        <taxon>Embryophyta</taxon>
        <taxon>Tracheophyta</taxon>
        <taxon>Spermatophyta</taxon>
        <taxon>Magnoliopsida</taxon>
        <taxon>eudicotyledons</taxon>
        <taxon>Gunneridae</taxon>
        <taxon>Pentapetalae</taxon>
        <taxon>asterids</taxon>
        <taxon>lamiids</taxon>
        <taxon>Solanales</taxon>
        <taxon>Solanaceae</taxon>
        <taxon>Solanoideae</taxon>
        <taxon>Datureae</taxon>
        <taxon>Datura</taxon>
    </lineage>
</organism>
<reference evidence="2 3" key="1">
    <citation type="journal article" date="2021" name="BMC Genomics">
        <title>Datura genome reveals duplications of psychoactive alkaloid biosynthetic genes and high mutation rate following tissue culture.</title>
        <authorList>
            <person name="Rajewski A."/>
            <person name="Carter-House D."/>
            <person name="Stajich J."/>
            <person name="Litt A."/>
        </authorList>
    </citation>
    <scope>NUCLEOTIDE SEQUENCE [LARGE SCALE GENOMIC DNA]</scope>
    <source>
        <strain evidence="2">AR-01</strain>
    </source>
</reference>
<evidence type="ECO:0000256" key="1">
    <source>
        <dbReference type="SAM" id="MobiDB-lite"/>
    </source>
</evidence>
<gene>
    <name evidence="2" type="ORF">HAX54_010095</name>
</gene>
<name>A0ABS8RX82_DATST</name>
<comment type="caution">
    <text evidence="2">The sequence shown here is derived from an EMBL/GenBank/DDBJ whole genome shotgun (WGS) entry which is preliminary data.</text>
</comment>
<dbReference type="EMBL" id="JACEIK010000155">
    <property type="protein sequence ID" value="MCD7451207.1"/>
    <property type="molecule type" value="Genomic_DNA"/>
</dbReference>
<dbReference type="Proteomes" id="UP000823775">
    <property type="component" value="Unassembled WGS sequence"/>
</dbReference>
<feature type="region of interest" description="Disordered" evidence="1">
    <location>
        <begin position="1"/>
        <end position="29"/>
    </location>
</feature>
<proteinExistence type="predicted"/>
<sequence length="104" mass="11918">MKRRKARRIRDLLQEEDTNNGGKPHKNTWGDRLAAEEVEDIEDGKLIIEKIKEKGLKNDPRCEQRRIRESWLGATAGVVRQPLNFREICNKVGAMGGVGHLEEN</sequence>